<feature type="compositionally biased region" description="Gly residues" evidence="1">
    <location>
        <begin position="77"/>
        <end position="90"/>
    </location>
</feature>
<accession>A0AAD9RH80</accession>
<dbReference type="Proteomes" id="UP001258017">
    <property type="component" value="Unassembled WGS sequence"/>
</dbReference>
<comment type="caution">
    <text evidence="2">The sequence shown here is derived from an EMBL/GenBank/DDBJ whole genome shotgun (WGS) entry which is preliminary data.</text>
</comment>
<feature type="region of interest" description="Disordered" evidence="1">
    <location>
        <begin position="25"/>
        <end position="46"/>
    </location>
</feature>
<organism evidence="2 3">
    <name type="scientific">Odynerus spinipes</name>
    <dbReference type="NCBI Taxonomy" id="1348599"/>
    <lineage>
        <taxon>Eukaryota</taxon>
        <taxon>Metazoa</taxon>
        <taxon>Ecdysozoa</taxon>
        <taxon>Arthropoda</taxon>
        <taxon>Hexapoda</taxon>
        <taxon>Insecta</taxon>
        <taxon>Pterygota</taxon>
        <taxon>Neoptera</taxon>
        <taxon>Endopterygota</taxon>
        <taxon>Hymenoptera</taxon>
        <taxon>Apocrita</taxon>
        <taxon>Aculeata</taxon>
        <taxon>Vespoidea</taxon>
        <taxon>Vespidae</taxon>
        <taxon>Eumeninae</taxon>
        <taxon>Odynerus</taxon>
    </lineage>
</organism>
<evidence type="ECO:0000256" key="1">
    <source>
        <dbReference type="SAM" id="MobiDB-lite"/>
    </source>
</evidence>
<reference evidence="2" key="1">
    <citation type="submission" date="2021-08" db="EMBL/GenBank/DDBJ databases">
        <authorList>
            <person name="Misof B."/>
            <person name="Oliver O."/>
            <person name="Podsiadlowski L."/>
            <person name="Donath A."/>
            <person name="Peters R."/>
            <person name="Mayer C."/>
            <person name="Rust J."/>
            <person name="Gunkel S."/>
            <person name="Lesny P."/>
            <person name="Martin S."/>
            <person name="Oeyen J.P."/>
            <person name="Petersen M."/>
            <person name="Panagiotis P."/>
            <person name="Wilbrandt J."/>
            <person name="Tanja T."/>
        </authorList>
    </citation>
    <scope>NUCLEOTIDE SEQUENCE</scope>
    <source>
        <strain evidence="2">GBR_01_08_01A</strain>
        <tissue evidence="2">Thorax + abdomen</tissue>
    </source>
</reference>
<gene>
    <name evidence="2" type="ORF">KPH14_011075</name>
</gene>
<protein>
    <submittedName>
        <fullName evidence="2">Uncharacterized protein</fullName>
    </submittedName>
</protein>
<dbReference type="EMBL" id="JAIFRP010000080">
    <property type="protein sequence ID" value="KAK2579732.1"/>
    <property type="molecule type" value="Genomic_DNA"/>
</dbReference>
<name>A0AAD9RH80_9HYME</name>
<proteinExistence type="predicted"/>
<sequence length="103" mass="11418">MLRNRQREAESFNFEWKDPLKIDSDTRSHVSLSRRTRRSDGGHESGCKYATREMFILVLRRKDPPRVCLRWWHSRDGGGTAGGGGGGGGDDGGREATGGRIDG</sequence>
<feature type="region of interest" description="Disordered" evidence="1">
    <location>
        <begin position="72"/>
        <end position="103"/>
    </location>
</feature>
<reference evidence="2" key="2">
    <citation type="journal article" date="2023" name="Commun. Biol.">
        <title>Intrasexual cuticular hydrocarbon dimorphism in a wasp sheds light on hydrocarbon biosynthesis genes in Hymenoptera.</title>
        <authorList>
            <person name="Moris V.C."/>
            <person name="Podsiadlowski L."/>
            <person name="Martin S."/>
            <person name="Oeyen J.P."/>
            <person name="Donath A."/>
            <person name="Petersen M."/>
            <person name="Wilbrandt J."/>
            <person name="Misof B."/>
            <person name="Liedtke D."/>
            <person name="Thamm M."/>
            <person name="Scheiner R."/>
            <person name="Schmitt T."/>
            <person name="Niehuis O."/>
        </authorList>
    </citation>
    <scope>NUCLEOTIDE SEQUENCE</scope>
    <source>
        <strain evidence="2">GBR_01_08_01A</strain>
    </source>
</reference>
<keyword evidence="3" id="KW-1185">Reference proteome</keyword>
<evidence type="ECO:0000313" key="2">
    <source>
        <dbReference type="EMBL" id="KAK2579732.1"/>
    </source>
</evidence>
<evidence type="ECO:0000313" key="3">
    <source>
        <dbReference type="Proteomes" id="UP001258017"/>
    </source>
</evidence>
<dbReference type="AlphaFoldDB" id="A0AAD9RH80"/>